<dbReference type="RefSeq" id="WP_135350072.1">
    <property type="nucleotide sequence ID" value="NZ_SRJD01000037.1"/>
</dbReference>
<dbReference type="PROSITE" id="PS51257">
    <property type="entry name" value="PROKAR_LIPOPROTEIN"/>
    <property type="match status" value="1"/>
</dbReference>
<comment type="caution">
    <text evidence="2">The sequence shown here is derived from an EMBL/GenBank/DDBJ whole genome shotgun (WGS) entry which is preliminary data.</text>
</comment>
<dbReference type="EMBL" id="SRJD01000037">
    <property type="protein sequence ID" value="TGA95829.1"/>
    <property type="molecule type" value="Genomic_DNA"/>
</dbReference>
<gene>
    <name evidence="2" type="ORF">E4665_17410</name>
</gene>
<protein>
    <recommendedName>
        <fullName evidence="4">Lipoprotein</fullName>
    </recommendedName>
</protein>
<feature type="chain" id="PRO_5021464102" description="Lipoprotein" evidence="1">
    <location>
        <begin position="27"/>
        <end position="155"/>
    </location>
</feature>
<evidence type="ECO:0000256" key="1">
    <source>
        <dbReference type="SAM" id="SignalP"/>
    </source>
</evidence>
<accession>A0A4Z0GK29</accession>
<organism evidence="2 3">
    <name type="scientific">Sporolactobacillus shoreae</name>
    <dbReference type="NCBI Taxonomy" id="1465501"/>
    <lineage>
        <taxon>Bacteria</taxon>
        <taxon>Bacillati</taxon>
        <taxon>Bacillota</taxon>
        <taxon>Bacilli</taxon>
        <taxon>Bacillales</taxon>
        <taxon>Sporolactobacillaceae</taxon>
        <taxon>Sporolactobacillus</taxon>
    </lineage>
</organism>
<evidence type="ECO:0008006" key="4">
    <source>
        <dbReference type="Google" id="ProtNLM"/>
    </source>
</evidence>
<name>A0A4Z0GK29_9BACL</name>
<dbReference type="Proteomes" id="UP000298347">
    <property type="component" value="Unassembled WGS sequence"/>
</dbReference>
<dbReference type="AlphaFoldDB" id="A0A4Z0GK29"/>
<feature type="signal peptide" evidence="1">
    <location>
        <begin position="1"/>
        <end position="26"/>
    </location>
</feature>
<reference evidence="2 3" key="1">
    <citation type="journal article" date="2015" name="Int. J. Syst. Evol. Microbiol.">
        <title>Sporolactobacillus shoreae sp. nov. and Sporolactobacillus spathodeae sp. nov., two spore-forming lactic acid bacteria isolated from tree barks in Thailand.</title>
        <authorList>
            <person name="Thamacharoensuk T."/>
            <person name="Kitahara M."/>
            <person name="Ohkuma M."/>
            <person name="Thongchul N."/>
            <person name="Tanasupawat S."/>
        </authorList>
    </citation>
    <scope>NUCLEOTIDE SEQUENCE [LARGE SCALE GENOMIC DNA]</scope>
    <source>
        <strain evidence="2 3">BK92</strain>
    </source>
</reference>
<sequence length="155" mass="17253">MSIKMHLKVLALACTLLIIMSGCSNNLSLPDSVLSGENKIEIPLTTTPDILKKGDYWQLSKTNKGTLIVDVYHNGQIIKIFKVGRISSKITTHIVYSSDSQFVKNPENGRKVAKTSTDKVYNVPGKIEINHKQYIVTGLRVYSDQESGIIYLQAK</sequence>
<evidence type="ECO:0000313" key="2">
    <source>
        <dbReference type="EMBL" id="TGA95829.1"/>
    </source>
</evidence>
<proteinExistence type="predicted"/>
<keyword evidence="1" id="KW-0732">Signal</keyword>
<evidence type="ECO:0000313" key="3">
    <source>
        <dbReference type="Proteomes" id="UP000298347"/>
    </source>
</evidence>
<keyword evidence="3" id="KW-1185">Reference proteome</keyword>